<evidence type="ECO:0000313" key="2">
    <source>
        <dbReference type="Proteomes" id="UP000022835"/>
    </source>
</evidence>
<keyword evidence="2" id="KW-1185">Reference proteome</keyword>
<reference evidence="1" key="1">
    <citation type="submission" date="2014-05" db="EMBL/GenBank/DDBJ databases">
        <title>Genome sequence of Mycobacterium aromaticivorans strain JS19b1T (= DSM 45407T).</title>
        <authorList>
            <person name="Kwak Y."/>
            <person name="Park G.-S."/>
            <person name="Li Q.X."/>
            <person name="Lee S.-E."/>
            <person name="Shin J.-H."/>
        </authorList>
    </citation>
    <scope>NUCLEOTIDE SEQUENCE [LARGE SCALE GENOMIC DNA]</scope>
    <source>
        <strain evidence="1">JS19b1</strain>
    </source>
</reference>
<comment type="caution">
    <text evidence="1">The sequence shown here is derived from an EMBL/GenBank/DDBJ whole genome shotgun (WGS) entry which is preliminary data.</text>
</comment>
<protein>
    <submittedName>
        <fullName evidence="1">Uncharacterized protein</fullName>
    </submittedName>
</protein>
<evidence type="ECO:0000313" key="1">
    <source>
        <dbReference type="EMBL" id="KDF02298.1"/>
    </source>
</evidence>
<organism evidence="1 2">
    <name type="scientific">Mycolicibacterium aromaticivorans JS19b1 = JCM 16368</name>
    <dbReference type="NCBI Taxonomy" id="1440774"/>
    <lineage>
        <taxon>Bacteria</taxon>
        <taxon>Bacillati</taxon>
        <taxon>Actinomycetota</taxon>
        <taxon>Actinomycetes</taxon>
        <taxon>Mycobacteriales</taxon>
        <taxon>Mycobacteriaceae</taxon>
        <taxon>Mycolicibacterium</taxon>
    </lineage>
</organism>
<dbReference type="STRING" id="1440774.Y900_026015"/>
<name>A0A064CU41_9MYCO</name>
<sequence>MGFSGAIGAGLKLFGPGRVALLVGCTDELDGAGAGVLSVDPHAGNATTPTPASVTSQIALLGPCIAESYRVWRRSKAATALSVW</sequence>
<gene>
    <name evidence="1" type="ORF">Y900_026015</name>
</gene>
<proteinExistence type="predicted"/>
<dbReference type="EMBL" id="JALN02000001">
    <property type="protein sequence ID" value="KDF02298.1"/>
    <property type="molecule type" value="Genomic_DNA"/>
</dbReference>
<dbReference type="Proteomes" id="UP000022835">
    <property type="component" value="Unassembled WGS sequence"/>
</dbReference>
<dbReference type="AlphaFoldDB" id="A0A064CU41"/>
<accession>A0A064CU41</accession>